<keyword evidence="3" id="KW-1185">Reference proteome</keyword>
<dbReference type="RefSeq" id="WP_193953537.1">
    <property type="nucleotide sequence ID" value="NZ_JADEYS010000011.1"/>
</dbReference>
<feature type="chain" id="PRO_5035316918" evidence="1">
    <location>
        <begin position="21"/>
        <end position="140"/>
    </location>
</feature>
<name>A0A8J7FKJ9_9GAMM</name>
<evidence type="ECO:0000256" key="1">
    <source>
        <dbReference type="SAM" id="SignalP"/>
    </source>
</evidence>
<protein>
    <submittedName>
        <fullName evidence="2">Uncharacterized protein</fullName>
    </submittedName>
</protein>
<proteinExistence type="predicted"/>
<feature type="signal peptide" evidence="1">
    <location>
        <begin position="1"/>
        <end position="20"/>
    </location>
</feature>
<comment type="caution">
    <text evidence="2">The sequence shown here is derived from an EMBL/GenBank/DDBJ whole genome shotgun (WGS) entry which is preliminary data.</text>
</comment>
<dbReference type="Proteomes" id="UP000640333">
    <property type="component" value="Unassembled WGS sequence"/>
</dbReference>
<dbReference type="AlphaFoldDB" id="A0A8J7FKJ9"/>
<sequence>MKKIITIAAVLALAPTFASAESFQEAFESNRAMYGKNHTFEWNGKNFSTNHEEEVEAAVAATKENALDLIAKAKAKNKEAAKLGFEWKLTGGILKDAQKAADAGEYRKALDLAAQAKYHSRMGIQQHAYAQSNWHLSVPQ</sequence>
<accession>A0A8J7FKJ9</accession>
<gene>
    <name evidence="2" type="ORF">IOQ59_11835</name>
</gene>
<reference evidence="2" key="1">
    <citation type="submission" date="2020-10" db="EMBL/GenBank/DDBJ databases">
        <title>Bacterium isolated from coastal waters sediment.</title>
        <authorList>
            <person name="Chen R.-J."/>
            <person name="Lu D.-C."/>
            <person name="Zhu K.-L."/>
            <person name="Du Z.-J."/>
        </authorList>
    </citation>
    <scope>NUCLEOTIDE SEQUENCE</scope>
    <source>
        <strain evidence="2">N1Y112</strain>
    </source>
</reference>
<evidence type="ECO:0000313" key="3">
    <source>
        <dbReference type="Proteomes" id="UP000640333"/>
    </source>
</evidence>
<evidence type="ECO:0000313" key="2">
    <source>
        <dbReference type="EMBL" id="MBE9397948.1"/>
    </source>
</evidence>
<dbReference type="EMBL" id="JADEYS010000011">
    <property type="protein sequence ID" value="MBE9397948.1"/>
    <property type="molecule type" value="Genomic_DNA"/>
</dbReference>
<organism evidence="2 3">
    <name type="scientific">Pontibacterium sinense</name>
    <dbReference type="NCBI Taxonomy" id="2781979"/>
    <lineage>
        <taxon>Bacteria</taxon>
        <taxon>Pseudomonadati</taxon>
        <taxon>Pseudomonadota</taxon>
        <taxon>Gammaproteobacteria</taxon>
        <taxon>Oceanospirillales</taxon>
        <taxon>Oceanospirillaceae</taxon>
        <taxon>Pontibacterium</taxon>
    </lineage>
</organism>
<keyword evidence="1" id="KW-0732">Signal</keyword>